<gene>
    <name evidence="3" type="ORF">SAMN05443637_11027</name>
</gene>
<reference evidence="3 4" key="1">
    <citation type="submission" date="2016-11" db="EMBL/GenBank/DDBJ databases">
        <authorList>
            <person name="Jaros S."/>
            <person name="Januszkiewicz K."/>
            <person name="Wedrychowicz H."/>
        </authorList>
    </citation>
    <scope>NUCLEOTIDE SEQUENCE [LARGE SCALE GENOMIC DNA]</scope>
    <source>
        <strain evidence="3 4">DSM 43832</strain>
    </source>
</reference>
<dbReference type="EMBL" id="FRAP01000010">
    <property type="protein sequence ID" value="SHK67594.1"/>
    <property type="molecule type" value="Genomic_DNA"/>
</dbReference>
<feature type="region of interest" description="Disordered" evidence="1">
    <location>
        <begin position="1"/>
        <end position="57"/>
    </location>
</feature>
<accession>A0A1M6UEF9</accession>
<evidence type="ECO:0000256" key="1">
    <source>
        <dbReference type="SAM" id="MobiDB-lite"/>
    </source>
</evidence>
<dbReference type="STRING" id="1848.SAMN05443637_11027"/>
<dbReference type="Proteomes" id="UP000184363">
    <property type="component" value="Unassembled WGS sequence"/>
</dbReference>
<keyword evidence="2" id="KW-0472">Membrane</keyword>
<proteinExistence type="predicted"/>
<name>A0A1M6UEF9_PSETH</name>
<protein>
    <submittedName>
        <fullName evidence="3">Uncharacterized protein</fullName>
    </submittedName>
</protein>
<evidence type="ECO:0000313" key="3">
    <source>
        <dbReference type="EMBL" id="SHK67594.1"/>
    </source>
</evidence>
<feature type="transmembrane region" description="Helical" evidence="2">
    <location>
        <begin position="78"/>
        <end position="99"/>
    </location>
</feature>
<keyword evidence="2" id="KW-1133">Transmembrane helix</keyword>
<feature type="compositionally biased region" description="Low complexity" evidence="1">
    <location>
        <begin position="22"/>
        <end position="32"/>
    </location>
</feature>
<keyword evidence="2" id="KW-0812">Transmembrane</keyword>
<evidence type="ECO:0000256" key="2">
    <source>
        <dbReference type="SAM" id="Phobius"/>
    </source>
</evidence>
<sequence length="104" mass="11538">MPGSDDALRTPWPTGRRRPARTRASADATAARIVLRIPRRPPPPPQPVDLTKPRPPVRDDGSLLGFSRFTWSKFGGRVYRAAIIALYSLIFVEMLAAMLDGISR</sequence>
<keyword evidence="4" id="KW-1185">Reference proteome</keyword>
<evidence type="ECO:0000313" key="4">
    <source>
        <dbReference type="Proteomes" id="UP000184363"/>
    </source>
</evidence>
<organism evidence="3 4">
    <name type="scientific">Pseudonocardia thermophila</name>
    <dbReference type="NCBI Taxonomy" id="1848"/>
    <lineage>
        <taxon>Bacteria</taxon>
        <taxon>Bacillati</taxon>
        <taxon>Actinomycetota</taxon>
        <taxon>Actinomycetes</taxon>
        <taxon>Pseudonocardiales</taxon>
        <taxon>Pseudonocardiaceae</taxon>
        <taxon>Pseudonocardia</taxon>
    </lineage>
</organism>
<dbReference type="AlphaFoldDB" id="A0A1M6UEF9"/>
<dbReference type="RefSeq" id="WP_073457546.1">
    <property type="nucleotide sequence ID" value="NZ_CALGVN010000001.1"/>
</dbReference>